<dbReference type="AlphaFoldDB" id="A0AAJ0EQC9"/>
<feature type="transmembrane region" description="Helical" evidence="1">
    <location>
        <begin position="12"/>
        <end position="31"/>
    </location>
</feature>
<accession>A0AAJ0EQC9</accession>
<evidence type="ECO:0000313" key="2">
    <source>
        <dbReference type="EMBL" id="KAK1657333.1"/>
    </source>
</evidence>
<dbReference type="Proteomes" id="UP001224890">
    <property type="component" value="Unassembled WGS sequence"/>
</dbReference>
<comment type="caution">
    <text evidence="2">The sequence shown here is derived from an EMBL/GenBank/DDBJ whole genome shotgun (WGS) entry which is preliminary data.</text>
</comment>
<gene>
    <name evidence="2" type="ORF">BDP55DRAFT_440967</name>
</gene>
<protein>
    <submittedName>
        <fullName evidence="2">Uncharacterized protein</fullName>
    </submittedName>
</protein>
<name>A0AAJ0EQC9_9PEZI</name>
<reference evidence="2" key="1">
    <citation type="submission" date="2021-06" db="EMBL/GenBank/DDBJ databases">
        <title>Comparative genomics, transcriptomics and evolutionary studies reveal genomic signatures of adaptation to plant cell wall in hemibiotrophic fungi.</title>
        <authorList>
            <consortium name="DOE Joint Genome Institute"/>
            <person name="Baroncelli R."/>
            <person name="Diaz J.F."/>
            <person name="Benocci T."/>
            <person name="Peng M."/>
            <person name="Battaglia E."/>
            <person name="Haridas S."/>
            <person name="Andreopoulos W."/>
            <person name="Labutti K."/>
            <person name="Pangilinan J."/>
            <person name="Floch G.L."/>
            <person name="Makela M.R."/>
            <person name="Henrissat B."/>
            <person name="Grigoriev I.V."/>
            <person name="Crouch J.A."/>
            <person name="De Vries R.P."/>
            <person name="Sukno S.A."/>
            <person name="Thon M.R."/>
        </authorList>
    </citation>
    <scope>NUCLEOTIDE SEQUENCE</scope>
    <source>
        <strain evidence="2">CBS 193.32</strain>
    </source>
</reference>
<evidence type="ECO:0000313" key="3">
    <source>
        <dbReference type="Proteomes" id="UP001224890"/>
    </source>
</evidence>
<keyword evidence="3" id="KW-1185">Reference proteome</keyword>
<dbReference type="GeneID" id="85452116"/>
<keyword evidence="1" id="KW-0812">Transmembrane</keyword>
<keyword evidence="1" id="KW-1133">Transmembrane helix</keyword>
<organism evidence="2 3">
    <name type="scientific">Colletotrichum godetiae</name>
    <dbReference type="NCBI Taxonomy" id="1209918"/>
    <lineage>
        <taxon>Eukaryota</taxon>
        <taxon>Fungi</taxon>
        <taxon>Dikarya</taxon>
        <taxon>Ascomycota</taxon>
        <taxon>Pezizomycotina</taxon>
        <taxon>Sordariomycetes</taxon>
        <taxon>Hypocreomycetidae</taxon>
        <taxon>Glomerellales</taxon>
        <taxon>Glomerellaceae</taxon>
        <taxon>Colletotrichum</taxon>
        <taxon>Colletotrichum acutatum species complex</taxon>
    </lineage>
</organism>
<evidence type="ECO:0000256" key="1">
    <source>
        <dbReference type="SAM" id="Phobius"/>
    </source>
</evidence>
<sequence length="131" mass="15119">MRISGNDQVFHVFFLALFCSRSFFLVIFCYIHDRGGIDAKRITHLTTTKPHQIHPLSLPWARQFVYEKHQHPPTSQHHHYDHRARAAAAAEYPMFLQYLVPFSSCSLLRFGTSLLCFCTHSLSSSFAFTSS</sequence>
<proteinExistence type="predicted"/>
<dbReference type="EMBL" id="JAHMHR010000096">
    <property type="protein sequence ID" value="KAK1657333.1"/>
    <property type="molecule type" value="Genomic_DNA"/>
</dbReference>
<keyword evidence="1" id="KW-0472">Membrane</keyword>
<dbReference type="RefSeq" id="XP_060422097.1">
    <property type="nucleotide sequence ID" value="XM_060567590.1"/>
</dbReference>